<evidence type="ECO:0000313" key="1">
    <source>
        <dbReference type="EMBL" id="GMJ06950.1"/>
    </source>
</evidence>
<protein>
    <recommendedName>
        <fullName evidence="3">Endonuclease/exonuclease/phosphatase domain-containing protein</fullName>
    </recommendedName>
</protein>
<dbReference type="Proteomes" id="UP001165190">
    <property type="component" value="Unassembled WGS sequence"/>
</dbReference>
<evidence type="ECO:0008006" key="3">
    <source>
        <dbReference type="Google" id="ProtNLM"/>
    </source>
</evidence>
<dbReference type="InterPro" id="IPR036691">
    <property type="entry name" value="Endo/exonu/phosph_ase_sf"/>
</dbReference>
<dbReference type="EMBL" id="BSYR01000046">
    <property type="protein sequence ID" value="GMJ06950.1"/>
    <property type="molecule type" value="Genomic_DNA"/>
</dbReference>
<name>A0A9W7J2J9_HIBTR</name>
<dbReference type="SUPFAM" id="SSF56219">
    <property type="entry name" value="DNase I-like"/>
    <property type="match status" value="1"/>
</dbReference>
<dbReference type="AlphaFoldDB" id="A0A9W7J2J9"/>
<comment type="caution">
    <text evidence="1">The sequence shown here is derived from an EMBL/GenBank/DDBJ whole genome shotgun (WGS) entry which is preliminary data.</text>
</comment>
<keyword evidence="2" id="KW-1185">Reference proteome</keyword>
<gene>
    <name evidence="1" type="ORF">HRI_004364200</name>
</gene>
<organism evidence="1 2">
    <name type="scientific">Hibiscus trionum</name>
    <name type="common">Flower of an hour</name>
    <dbReference type="NCBI Taxonomy" id="183268"/>
    <lineage>
        <taxon>Eukaryota</taxon>
        <taxon>Viridiplantae</taxon>
        <taxon>Streptophyta</taxon>
        <taxon>Embryophyta</taxon>
        <taxon>Tracheophyta</taxon>
        <taxon>Spermatophyta</taxon>
        <taxon>Magnoliopsida</taxon>
        <taxon>eudicotyledons</taxon>
        <taxon>Gunneridae</taxon>
        <taxon>Pentapetalae</taxon>
        <taxon>rosids</taxon>
        <taxon>malvids</taxon>
        <taxon>Malvales</taxon>
        <taxon>Malvaceae</taxon>
        <taxon>Malvoideae</taxon>
        <taxon>Hibiscus</taxon>
    </lineage>
</organism>
<dbReference type="Gene3D" id="3.60.10.10">
    <property type="entry name" value="Endonuclease/exonuclease/phosphatase"/>
    <property type="match status" value="1"/>
</dbReference>
<sequence length="85" mass="9881">MGMRVLTWNIRGIRRSEKKKAVRGVIRRNQPKIVFIQEKKLENMGGDDIKKLWNSDGIEFAFSPTVCSARGLLCMWDSEYFQVSD</sequence>
<accession>A0A9W7J2J9</accession>
<reference evidence="1" key="1">
    <citation type="submission" date="2023-05" db="EMBL/GenBank/DDBJ databases">
        <title>Genome and transcriptome analyses reveal genes involved in the formation of fine ridges on petal epidermal cells in Hibiscus trionum.</title>
        <authorList>
            <person name="Koshimizu S."/>
            <person name="Masuda S."/>
            <person name="Ishii T."/>
            <person name="Shirasu K."/>
            <person name="Hoshino A."/>
            <person name="Arita M."/>
        </authorList>
    </citation>
    <scope>NUCLEOTIDE SEQUENCE</scope>
    <source>
        <strain evidence="1">Hamamatsu line</strain>
    </source>
</reference>
<evidence type="ECO:0000313" key="2">
    <source>
        <dbReference type="Proteomes" id="UP001165190"/>
    </source>
</evidence>
<proteinExistence type="predicted"/>